<accession>A0A4R6IL50</accession>
<gene>
    <name evidence="3" type="ORF">CLV32_1782</name>
</gene>
<feature type="chain" id="PRO_5020772719" evidence="1">
    <location>
        <begin position="20"/>
        <end position="148"/>
    </location>
</feature>
<dbReference type="Proteomes" id="UP000295499">
    <property type="component" value="Unassembled WGS sequence"/>
</dbReference>
<dbReference type="AlphaFoldDB" id="A0A4R6IL50"/>
<dbReference type="InterPro" id="IPR032710">
    <property type="entry name" value="NTF2-like_dom_sf"/>
</dbReference>
<dbReference type="RefSeq" id="WP_133554454.1">
    <property type="nucleotide sequence ID" value="NZ_SNWM01000002.1"/>
</dbReference>
<keyword evidence="4" id="KW-1185">Reference proteome</keyword>
<proteinExistence type="predicted"/>
<dbReference type="SUPFAM" id="SSF54427">
    <property type="entry name" value="NTF2-like"/>
    <property type="match status" value="1"/>
</dbReference>
<reference evidence="3 4" key="1">
    <citation type="submission" date="2019-03" db="EMBL/GenBank/DDBJ databases">
        <title>Genomic Encyclopedia of Archaeal and Bacterial Type Strains, Phase II (KMG-II): from individual species to whole genera.</title>
        <authorList>
            <person name="Goeker M."/>
        </authorList>
    </citation>
    <scope>NUCLEOTIDE SEQUENCE [LARGE SCALE GENOMIC DNA]</scope>
    <source>
        <strain evidence="3 4">DSM 19034</strain>
    </source>
</reference>
<dbReference type="OrthoDB" id="5383110at2"/>
<dbReference type="Gene3D" id="3.10.450.50">
    <property type="match status" value="1"/>
</dbReference>
<evidence type="ECO:0000259" key="2">
    <source>
        <dbReference type="Pfam" id="PF14534"/>
    </source>
</evidence>
<name>A0A4R6IL50_9SPHI</name>
<organism evidence="3 4">
    <name type="scientific">Pedobacter duraquae</name>
    <dbReference type="NCBI Taxonomy" id="425511"/>
    <lineage>
        <taxon>Bacteria</taxon>
        <taxon>Pseudomonadati</taxon>
        <taxon>Bacteroidota</taxon>
        <taxon>Sphingobacteriia</taxon>
        <taxon>Sphingobacteriales</taxon>
        <taxon>Sphingobacteriaceae</taxon>
        <taxon>Pedobacter</taxon>
    </lineage>
</organism>
<feature type="signal peptide" evidence="1">
    <location>
        <begin position="1"/>
        <end position="19"/>
    </location>
</feature>
<keyword evidence="1" id="KW-0732">Signal</keyword>
<dbReference type="EMBL" id="SNWM01000002">
    <property type="protein sequence ID" value="TDO22797.1"/>
    <property type="molecule type" value="Genomic_DNA"/>
</dbReference>
<dbReference type="Pfam" id="PF14534">
    <property type="entry name" value="DUF4440"/>
    <property type="match status" value="1"/>
</dbReference>
<comment type="caution">
    <text evidence="3">The sequence shown here is derived from an EMBL/GenBank/DDBJ whole genome shotgun (WGS) entry which is preliminary data.</text>
</comment>
<dbReference type="InterPro" id="IPR027843">
    <property type="entry name" value="DUF4440"/>
</dbReference>
<evidence type="ECO:0000313" key="3">
    <source>
        <dbReference type="EMBL" id="TDO22797.1"/>
    </source>
</evidence>
<protein>
    <submittedName>
        <fullName evidence="3">Uncharacterized protein DUF4440</fullName>
    </submittedName>
</protein>
<evidence type="ECO:0000313" key="4">
    <source>
        <dbReference type="Proteomes" id="UP000295499"/>
    </source>
</evidence>
<feature type="domain" description="DUF4440" evidence="2">
    <location>
        <begin position="33"/>
        <end position="139"/>
    </location>
</feature>
<evidence type="ECO:0000256" key="1">
    <source>
        <dbReference type="SAM" id="SignalP"/>
    </source>
</evidence>
<sequence>MKKLIGMILLVTAGLFTQAQTAMVTPTKDETEVAAAVEKLRLAMISGNKADLESVLSDDLSYGHSGGKLENKESFVTAISTKKSNFLTIELSKQTISVIGKVAIVRHDLIADTNDNNKPAHIHLGIVLVFQKDKSDWKMIGRRAFHLD</sequence>